<evidence type="ECO:0000256" key="2">
    <source>
        <dbReference type="ARBA" id="ARBA00008226"/>
    </source>
</evidence>
<organism evidence="15">
    <name type="scientific">marine sediment metagenome</name>
    <dbReference type="NCBI Taxonomy" id="412755"/>
    <lineage>
        <taxon>unclassified sequences</taxon>
        <taxon>metagenomes</taxon>
        <taxon>ecological metagenomes</taxon>
    </lineage>
</organism>
<dbReference type="GO" id="GO:0005524">
    <property type="term" value="F:ATP binding"/>
    <property type="evidence" value="ECO:0007669"/>
    <property type="project" value="UniProtKB-KW"/>
</dbReference>
<dbReference type="PANTHER" id="PTHR11777:SF9">
    <property type="entry name" value="ALANINE--TRNA LIGASE, CYTOPLASMIC"/>
    <property type="match status" value="1"/>
</dbReference>
<evidence type="ECO:0000256" key="11">
    <source>
        <dbReference type="ARBA" id="ARBA00022884"/>
    </source>
</evidence>
<dbReference type="PANTHER" id="PTHR11777">
    <property type="entry name" value="ALANYL-TRNA SYNTHETASE"/>
    <property type="match status" value="1"/>
</dbReference>
<evidence type="ECO:0000256" key="9">
    <source>
        <dbReference type="ARBA" id="ARBA00022833"/>
    </source>
</evidence>
<protein>
    <recommendedName>
        <fullName evidence="4">Alanine--tRNA ligase</fullName>
        <ecNumber evidence="3">6.1.1.7</ecNumber>
    </recommendedName>
</protein>
<keyword evidence="13" id="KW-0030">Aminoacyl-tRNA synthetase</keyword>
<dbReference type="SMART" id="SM00863">
    <property type="entry name" value="tRNA_SAD"/>
    <property type="match status" value="1"/>
</dbReference>
<dbReference type="GO" id="GO:0002161">
    <property type="term" value="F:aminoacyl-tRNA deacylase activity"/>
    <property type="evidence" value="ECO:0007669"/>
    <property type="project" value="TreeGrafter"/>
</dbReference>
<evidence type="ECO:0000256" key="12">
    <source>
        <dbReference type="ARBA" id="ARBA00022917"/>
    </source>
</evidence>
<keyword evidence="12" id="KW-0648">Protein biosynthesis</keyword>
<evidence type="ECO:0000256" key="3">
    <source>
        <dbReference type="ARBA" id="ARBA00013168"/>
    </source>
</evidence>
<dbReference type="GO" id="GO:0006419">
    <property type="term" value="P:alanyl-tRNA aminoacylation"/>
    <property type="evidence" value="ECO:0007669"/>
    <property type="project" value="InterPro"/>
</dbReference>
<dbReference type="InterPro" id="IPR003156">
    <property type="entry name" value="DHHA1_dom"/>
</dbReference>
<keyword evidence="9" id="KW-0862">Zinc</keyword>
<keyword evidence="8" id="KW-0547">Nucleotide-binding</keyword>
<comment type="caution">
    <text evidence="15">The sequence shown here is derived from an EMBL/GenBank/DDBJ whole genome shotgun (WGS) entry which is preliminary data.</text>
</comment>
<dbReference type="InterPro" id="IPR018163">
    <property type="entry name" value="Thr/Ala-tRNA-synth_IIc_edit"/>
</dbReference>
<keyword evidence="7" id="KW-0479">Metal-binding</keyword>
<dbReference type="GO" id="GO:0046872">
    <property type="term" value="F:metal ion binding"/>
    <property type="evidence" value="ECO:0007669"/>
    <property type="project" value="UniProtKB-KW"/>
</dbReference>
<accession>A0A0F9MEY9</accession>
<dbReference type="FunFam" id="3.30.54.20:FF:000001">
    <property type="entry name" value="Alanine--tRNA ligase"/>
    <property type="match status" value="1"/>
</dbReference>
<name>A0A0F9MEY9_9ZZZZ</name>
<evidence type="ECO:0000256" key="5">
    <source>
        <dbReference type="ARBA" id="ARBA00022555"/>
    </source>
</evidence>
<dbReference type="InterPro" id="IPR018165">
    <property type="entry name" value="Ala-tRNA-synth_IIc_core"/>
</dbReference>
<dbReference type="Gene3D" id="6.10.250.550">
    <property type="match status" value="1"/>
</dbReference>
<dbReference type="Pfam" id="PF02272">
    <property type="entry name" value="DHHA1"/>
    <property type="match status" value="1"/>
</dbReference>
<gene>
    <name evidence="15" type="ORF">LCGC14_1082280</name>
</gene>
<sequence>HTATHILHWALRKVFGAHVKQAGSLVEDDRLRFDFTHFEAMDTKQIKKVEDLVNEKILQALPVKAFTTTIDYAKEIQAIAFFNEKYGEFVRVVEAGDFSKELCGGTHVTNTAFINLFKINSEGSVGANLRRIEAFTGGRLFKRFREEEEIVKGASEVLKVAPAGLGKKIAGLNKDMVKLKKELSKAKKGGSAEQIEEIAASSKKINGFNVLTYRLDDSDIETLREYADILRNKLGNSAIMLASKKDNKALVLAAVSKEAVNKGFDAGAWLKEILPIIKGGGGGKANLAQAGGKEPEQIPKALDKALEFADNWASTRA</sequence>
<evidence type="ECO:0000259" key="14">
    <source>
        <dbReference type="PROSITE" id="PS50860"/>
    </source>
</evidence>
<keyword evidence="5" id="KW-0820">tRNA-binding</keyword>
<keyword evidence="10" id="KW-0067">ATP-binding</keyword>
<dbReference type="EMBL" id="LAZR01004746">
    <property type="protein sequence ID" value="KKN05935.1"/>
    <property type="molecule type" value="Genomic_DNA"/>
</dbReference>
<dbReference type="Gene3D" id="3.10.310.40">
    <property type="match status" value="1"/>
</dbReference>
<evidence type="ECO:0000256" key="8">
    <source>
        <dbReference type="ARBA" id="ARBA00022741"/>
    </source>
</evidence>
<evidence type="ECO:0000256" key="4">
    <source>
        <dbReference type="ARBA" id="ARBA00017959"/>
    </source>
</evidence>
<comment type="similarity">
    <text evidence="2">Belongs to the class-II aminoacyl-tRNA synthetase family.</text>
</comment>
<comment type="cofactor">
    <cofactor evidence="1">
        <name>Zn(2+)</name>
        <dbReference type="ChEBI" id="CHEBI:29105"/>
    </cofactor>
</comment>
<evidence type="ECO:0000256" key="6">
    <source>
        <dbReference type="ARBA" id="ARBA00022598"/>
    </source>
</evidence>
<evidence type="ECO:0000256" key="7">
    <source>
        <dbReference type="ARBA" id="ARBA00022723"/>
    </source>
</evidence>
<keyword evidence="11" id="KW-0694">RNA-binding</keyword>
<dbReference type="FunFam" id="3.30.980.10:FF:000004">
    <property type="entry name" value="Alanine--tRNA ligase, cytoplasmic"/>
    <property type="match status" value="1"/>
</dbReference>
<reference evidence="15" key="1">
    <citation type="journal article" date="2015" name="Nature">
        <title>Complex archaea that bridge the gap between prokaryotes and eukaryotes.</title>
        <authorList>
            <person name="Spang A."/>
            <person name="Saw J.H."/>
            <person name="Jorgensen S.L."/>
            <person name="Zaremba-Niedzwiedzka K."/>
            <person name="Martijn J."/>
            <person name="Lind A.E."/>
            <person name="van Eijk R."/>
            <person name="Schleper C."/>
            <person name="Guy L."/>
            <person name="Ettema T.J."/>
        </authorList>
    </citation>
    <scope>NUCLEOTIDE SEQUENCE</scope>
</reference>
<dbReference type="InterPro" id="IPR050058">
    <property type="entry name" value="Ala-tRNA_ligase"/>
</dbReference>
<dbReference type="EC" id="6.1.1.7" evidence="3"/>
<dbReference type="Gene3D" id="3.30.980.10">
    <property type="entry name" value="Threonyl-trna Synthetase, Chain A, domain 2"/>
    <property type="match status" value="1"/>
</dbReference>
<dbReference type="GO" id="GO:0005829">
    <property type="term" value="C:cytosol"/>
    <property type="evidence" value="ECO:0007669"/>
    <property type="project" value="TreeGrafter"/>
</dbReference>
<dbReference type="GO" id="GO:0000049">
    <property type="term" value="F:tRNA binding"/>
    <property type="evidence" value="ECO:0007669"/>
    <property type="project" value="UniProtKB-KW"/>
</dbReference>
<feature type="non-terminal residue" evidence="15">
    <location>
        <position position="1"/>
    </location>
</feature>
<dbReference type="InterPro" id="IPR012947">
    <property type="entry name" value="tRNA_SAD"/>
</dbReference>
<keyword evidence="6" id="KW-0436">Ligase</keyword>
<dbReference type="SUPFAM" id="SSF55186">
    <property type="entry name" value="ThrRS/AlaRS common domain"/>
    <property type="match status" value="1"/>
</dbReference>
<feature type="domain" description="Alanyl-transfer RNA synthetases family profile" evidence="14">
    <location>
        <begin position="1"/>
        <end position="146"/>
    </location>
</feature>
<evidence type="ECO:0000256" key="10">
    <source>
        <dbReference type="ARBA" id="ARBA00022840"/>
    </source>
</evidence>
<dbReference type="GO" id="GO:0004813">
    <property type="term" value="F:alanine-tRNA ligase activity"/>
    <property type="evidence" value="ECO:0007669"/>
    <property type="project" value="UniProtKB-EC"/>
</dbReference>
<dbReference type="Gene3D" id="3.30.54.20">
    <property type="match status" value="1"/>
</dbReference>
<evidence type="ECO:0000256" key="1">
    <source>
        <dbReference type="ARBA" id="ARBA00001947"/>
    </source>
</evidence>
<dbReference type="PROSITE" id="PS50860">
    <property type="entry name" value="AA_TRNA_LIGASE_II_ALA"/>
    <property type="match status" value="1"/>
</dbReference>
<evidence type="ECO:0000256" key="13">
    <source>
        <dbReference type="ARBA" id="ARBA00023146"/>
    </source>
</evidence>
<dbReference type="Pfam" id="PF07973">
    <property type="entry name" value="tRNA_SAD"/>
    <property type="match status" value="1"/>
</dbReference>
<proteinExistence type="inferred from homology"/>
<dbReference type="AlphaFoldDB" id="A0A0F9MEY9"/>
<dbReference type="FunFam" id="3.10.310.40:FF:000001">
    <property type="entry name" value="Alanine--tRNA ligase"/>
    <property type="match status" value="1"/>
</dbReference>
<evidence type="ECO:0000313" key="15">
    <source>
        <dbReference type="EMBL" id="KKN05935.1"/>
    </source>
</evidence>